<organism evidence="1 2">
    <name type="scientific">Isobaculum melis</name>
    <dbReference type="NCBI Taxonomy" id="142588"/>
    <lineage>
        <taxon>Bacteria</taxon>
        <taxon>Bacillati</taxon>
        <taxon>Bacillota</taxon>
        <taxon>Bacilli</taxon>
        <taxon>Lactobacillales</taxon>
        <taxon>Carnobacteriaceae</taxon>
        <taxon>Isobaculum</taxon>
    </lineage>
</organism>
<dbReference type="AlphaFoldDB" id="A0A1H9QUT8"/>
<dbReference type="RefSeq" id="WP_092650202.1">
    <property type="nucleotide sequence ID" value="NZ_FOHA01000002.1"/>
</dbReference>
<protein>
    <submittedName>
        <fullName evidence="1">Uncharacterized protein</fullName>
    </submittedName>
</protein>
<keyword evidence="2" id="KW-1185">Reference proteome</keyword>
<evidence type="ECO:0000313" key="1">
    <source>
        <dbReference type="EMBL" id="SER63463.1"/>
    </source>
</evidence>
<accession>A0A1H9QUT8</accession>
<evidence type="ECO:0000313" key="2">
    <source>
        <dbReference type="Proteomes" id="UP000198948"/>
    </source>
</evidence>
<dbReference type="EMBL" id="FOHA01000002">
    <property type="protein sequence ID" value="SER63463.1"/>
    <property type="molecule type" value="Genomic_DNA"/>
</dbReference>
<proteinExistence type="predicted"/>
<sequence length="66" mass="7874">MKTFKHIDELIIYLEKKSPNLWLFINSIAFENKPTETPIYLISNDAFLDFKNSFKTIYLSVIKKLF</sequence>
<reference evidence="1 2" key="1">
    <citation type="submission" date="2016-10" db="EMBL/GenBank/DDBJ databases">
        <authorList>
            <person name="de Groot N.N."/>
        </authorList>
    </citation>
    <scope>NUCLEOTIDE SEQUENCE [LARGE SCALE GENOMIC DNA]</scope>
    <source>
        <strain evidence="1 2">DSM 13760</strain>
    </source>
</reference>
<gene>
    <name evidence="1" type="ORF">SAMN04488559_102260</name>
</gene>
<dbReference type="Proteomes" id="UP000198948">
    <property type="component" value="Unassembled WGS sequence"/>
</dbReference>
<name>A0A1H9QUT8_9LACT</name>
<dbReference type="STRING" id="142588.SAMN04488559_102260"/>